<dbReference type="AlphaFoldDB" id="A0A0L0BTZ7"/>
<keyword evidence="2" id="KW-1185">Reference proteome</keyword>
<dbReference type="PANTHER" id="PTHR34105">
    <property type="entry name" value="PROLINE-, GLUTAMIC ACID- AND LEUCINE-RICH PROTEIN 1"/>
    <property type="match status" value="1"/>
</dbReference>
<dbReference type="PANTHER" id="PTHR34105:SF1">
    <property type="entry name" value="PROLINE-, GLUTAMIC ACID- AND LEUCINE-RICH PROTEIN 1"/>
    <property type="match status" value="1"/>
</dbReference>
<name>A0A0L0BTZ7_LUCCU</name>
<dbReference type="OrthoDB" id="20900at2759"/>
<protein>
    <submittedName>
        <fullName evidence="1">Uncharacterized protein</fullName>
    </submittedName>
</protein>
<gene>
    <name evidence="1" type="ORF">FF38_02972</name>
</gene>
<comment type="caution">
    <text evidence="1">The sequence shown here is derived from an EMBL/GenBank/DDBJ whole genome shotgun (WGS) entry which is preliminary data.</text>
</comment>
<evidence type="ECO:0000313" key="2">
    <source>
        <dbReference type="Proteomes" id="UP000037069"/>
    </source>
</evidence>
<dbReference type="Proteomes" id="UP000037069">
    <property type="component" value="Unassembled WGS sequence"/>
</dbReference>
<organism evidence="1 2">
    <name type="scientific">Lucilia cuprina</name>
    <name type="common">Green bottle fly</name>
    <name type="synonym">Australian sheep blowfly</name>
    <dbReference type="NCBI Taxonomy" id="7375"/>
    <lineage>
        <taxon>Eukaryota</taxon>
        <taxon>Metazoa</taxon>
        <taxon>Ecdysozoa</taxon>
        <taxon>Arthropoda</taxon>
        <taxon>Hexapoda</taxon>
        <taxon>Insecta</taxon>
        <taxon>Pterygota</taxon>
        <taxon>Neoptera</taxon>
        <taxon>Endopterygota</taxon>
        <taxon>Diptera</taxon>
        <taxon>Brachycera</taxon>
        <taxon>Muscomorpha</taxon>
        <taxon>Oestroidea</taxon>
        <taxon>Calliphoridae</taxon>
        <taxon>Luciliinae</taxon>
        <taxon>Lucilia</taxon>
    </lineage>
</organism>
<dbReference type="GO" id="GO:0006364">
    <property type="term" value="P:rRNA processing"/>
    <property type="evidence" value="ECO:0007669"/>
    <property type="project" value="TreeGrafter"/>
</dbReference>
<dbReference type="SUPFAM" id="SSF48371">
    <property type="entry name" value="ARM repeat"/>
    <property type="match status" value="1"/>
</dbReference>
<sequence>MESYLSIFQGILSTEGTFLDIYLNGLEDHRKFSIQSNEGAEIVQNITSLLTKSTSRSLGLRLLTKYIDLCPIEVLEKKGNLWITLVLKAFNSQELNCDALLIFEVLGKIIKRSLHSTDLAKSFASTHISKVYENLTKVSQFQVKYALSCIETCLRTYPGSSGPSKGVLERFLWKNVDHLDGEVVQNCGKCLHLLQQVKGGGVQGVNHKTQWKNYQLQLIGGIHSVYNEMFSNCAEIYEEKIEQVKFPWEAEQHKFDAEPVRKAAQMYTRCHNMIKYLIIALSEPFPVEKPILVRKVLNVVVRGLSVNCLMLEQNPIADNIALSILLPKIHVDLFELLKVAVLILRGHVRPYSELILGLIIDALKWTSTKSSHSEQKTLLVLRKQVYETASLWCKILNSGNRCETVAEYLFQEIFSDITPTQSEFTLKVLGGARKHMSKKARRQLHNAQNENSNMCHTHSSDSNRKGHFSQERNQELCIAALRCLQQIILSISNFIKPTTLKMMHTSISQICAILYELPPKSTSLYNNKDCRIEIYNTLYTILLTPHYLCPPPTDMAFTIIQTAYARDDSLKVRNRCYFILQNLEKIIHPQKESLLFTIDARDIRNTFIKMGQESLLQEFRYDFNNSSNKGCDVLEFNYATISKNLNTSINNHVDDDNVHDDNVHDDNVHDDNVHDDNVQYDNAQYDLGYKNKSQTNVDIISTNTETLQNHNLNEDDPLKDQTNEDIELEFTMDQVNSNDSLPNAINTSIRNVENISKSQDVLIINEDTNIAALCIEESNCDLISDEPNSKKQKLDNENEDKIELETVQTEISNIFSIEGNEDDLLADIASQFVDELN</sequence>
<dbReference type="InterPro" id="IPR016024">
    <property type="entry name" value="ARM-type_fold"/>
</dbReference>
<proteinExistence type="predicted"/>
<dbReference type="OMA" id="DSCGQDM"/>
<dbReference type="GO" id="GO:0005634">
    <property type="term" value="C:nucleus"/>
    <property type="evidence" value="ECO:0007669"/>
    <property type="project" value="TreeGrafter"/>
</dbReference>
<dbReference type="EMBL" id="JRES01001339">
    <property type="protein sequence ID" value="KNC23555.1"/>
    <property type="molecule type" value="Genomic_DNA"/>
</dbReference>
<accession>A0A0L0BTZ7</accession>
<reference evidence="1 2" key="1">
    <citation type="journal article" date="2015" name="Nat. Commun.">
        <title>Lucilia cuprina genome unlocks parasitic fly biology to underpin future interventions.</title>
        <authorList>
            <person name="Anstead C.A."/>
            <person name="Korhonen P.K."/>
            <person name="Young N.D."/>
            <person name="Hall R.S."/>
            <person name="Jex A.R."/>
            <person name="Murali S.C."/>
            <person name="Hughes D.S."/>
            <person name="Lee S.F."/>
            <person name="Perry T."/>
            <person name="Stroehlein A.J."/>
            <person name="Ansell B.R."/>
            <person name="Breugelmans B."/>
            <person name="Hofmann A."/>
            <person name="Qu J."/>
            <person name="Dugan S."/>
            <person name="Lee S.L."/>
            <person name="Chao H."/>
            <person name="Dinh H."/>
            <person name="Han Y."/>
            <person name="Doddapaneni H.V."/>
            <person name="Worley K.C."/>
            <person name="Muzny D.M."/>
            <person name="Ioannidis P."/>
            <person name="Waterhouse R.M."/>
            <person name="Zdobnov E.M."/>
            <person name="James P.J."/>
            <person name="Bagnall N.H."/>
            <person name="Kotze A.C."/>
            <person name="Gibbs R.A."/>
            <person name="Richards S."/>
            <person name="Batterham P."/>
            <person name="Gasser R.B."/>
        </authorList>
    </citation>
    <scope>NUCLEOTIDE SEQUENCE [LARGE SCALE GENOMIC DNA]</scope>
    <source>
        <strain evidence="1 2">LS</strain>
        <tissue evidence="1">Full body</tissue>
    </source>
</reference>
<evidence type="ECO:0000313" key="1">
    <source>
        <dbReference type="EMBL" id="KNC23555.1"/>
    </source>
</evidence>